<dbReference type="Gene3D" id="2.30.40.10">
    <property type="entry name" value="Urease, subunit C, domain 1"/>
    <property type="match status" value="1"/>
</dbReference>
<feature type="binding site" evidence="8">
    <location>
        <position position="202"/>
    </location>
    <ligand>
        <name>Zn(2+)</name>
        <dbReference type="ChEBI" id="CHEBI:29105"/>
    </ligand>
</feature>
<dbReference type="CDD" id="cd00854">
    <property type="entry name" value="NagA"/>
    <property type="match status" value="1"/>
</dbReference>
<dbReference type="PANTHER" id="PTHR11113:SF14">
    <property type="entry name" value="N-ACETYLGLUCOSAMINE-6-PHOSPHATE DEACETYLASE"/>
    <property type="match status" value="1"/>
</dbReference>
<evidence type="ECO:0000256" key="5">
    <source>
        <dbReference type="PIRNR" id="PIRNR038994"/>
    </source>
</evidence>
<dbReference type="AlphaFoldDB" id="A0A1U9JV48"/>
<dbReference type="PANTHER" id="PTHR11113">
    <property type="entry name" value="N-ACETYLGLUCOSAMINE-6-PHOSPHATE DEACETYLASE"/>
    <property type="match status" value="1"/>
</dbReference>
<dbReference type="InterPro" id="IPR032466">
    <property type="entry name" value="Metal_Hydrolase"/>
</dbReference>
<evidence type="ECO:0000313" key="10">
    <source>
        <dbReference type="EMBL" id="AQS41754.1"/>
    </source>
</evidence>
<comment type="cofactor">
    <cofactor evidence="8">
        <name>a divalent metal cation</name>
        <dbReference type="ChEBI" id="CHEBI:60240"/>
    </cofactor>
    <text evidence="8">Binds 1 divalent metal cation per subunit.</text>
</comment>
<dbReference type="InterPro" id="IPR003764">
    <property type="entry name" value="GlcNAc_6-P_deAcase"/>
</dbReference>
<evidence type="ECO:0000259" key="9">
    <source>
        <dbReference type="Pfam" id="PF01979"/>
    </source>
</evidence>
<feature type="binding site" evidence="7">
    <location>
        <position position="129"/>
    </location>
    <ligand>
        <name>substrate</name>
    </ligand>
</feature>
<dbReference type="InterPro" id="IPR006680">
    <property type="entry name" value="Amidohydro-rel"/>
</dbReference>
<feature type="binding site" evidence="7">
    <location>
        <position position="236"/>
    </location>
    <ligand>
        <name>substrate</name>
    </ligand>
</feature>
<keyword evidence="11" id="KW-1185">Reference proteome</keyword>
<dbReference type="STRING" id="1902579.BHV28_10640"/>
<dbReference type="NCBIfam" id="TIGR00221">
    <property type="entry name" value="nagA"/>
    <property type="match status" value="1"/>
</dbReference>
<gene>
    <name evidence="10" type="ORF">BHV28_10640</name>
</gene>
<dbReference type="Pfam" id="PF01979">
    <property type="entry name" value="Amidohydro_1"/>
    <property type="match status" value="1"/>
</dbReference>
<dbReference type="PIRSF" id="PIRSF038994">
    <property type="entry name" value="NagA"/>
    <property type="match status" value="1"/>
</dbReference>
<organism evidence="10 11">
    <name type="scientific">Candidatus Tokpelaia hoelldobleri</name>
    <dbReference type="NCBI Taxonomy" id="1902579"/>
    <lineage>
        <taxon>Bacteria</taxon>
        <taxon>Pseudomonadati</taxon>
        <taxon>Pseudomonadota</taxon>
        <taxon>Alphaproteobacteria</taxon>
        <taxon>Hyphomicrobiales</taxon>
        <taxon>Candidatus Tokpelaia</taxon>
    </lineage>
</organism>
<sequence length="394" mass="42337">MTGNILTPNGWITGHLIIKNDLIGDIEVLSAEITMGQPYIIPGFIDLHVHGGGGHDIMQGGEAARILAQTHARSGTTSVLATTMTARVNDITKAFEAIARVMQSPPADGADILGVHLEGPFINPDKLGAQPAHAIPASRKTVSRLHKIAPVRVITLAPEIAENLDIIPWLEQHNIRAQIGHSLADYGQCVCALRAGARSFTHLYNAMSPLSHRAPGVVGTALAHGFYCEIIPDLVHVDKGAMLAAMRAIPRLYGITDGTAACGMPDGKYKLGENDVYKKDGAVRLEDGTLAGSTLTLDIALKNFISLGDSLAQASKRLSEYQADYLGLEDRGRLMPGLRADINILDQDYTITQTFVAGQRIGKKQEQEKIHYGNTHVSGSNQRAATCRRPVAEK</sequence>
<dbReference type="SUPFAM" id="SSF51338">
    <property type="entry name" value="Composite domain of metallo-dependent hydrolases"/>
    <property type="match status" value="1"/>
</dbReference>
<evidence type="ECO:0000256" key="7">
    <source>
        <dbReference type="PIRSR" id="PIRSR038994-2"/>
    </source>
</evidence>
<comment type="similarity">
    <text evidence="1 5">Belongs to the metallo-dependent hydrolases superfamily. NagA family.</text>
</comment>
<reference evidence="10 11" key="1">
    <citation type="journal article" date="2010" name="Science">
        <title>Genomic comparison of the ants Camponotus floridanus and Harpegnathos saltator.</title>
        <authorList>
            <person name="Bonasio R."/>
            <person name="Zhang G."/>
            <person name="Ye C."/>
            <person name="Mutti N.S."/>
            <person name="Fang X."/>
            <person name="Qin N."/>
            <person name="Donahue G."/>
            <person name="Yang P."/>
            <person name="Li Q."/>
            <person name="Li C."/>
            <person name="Zhang P."/>
            <person name="Huang Z."/>
            <person name="Berger S.L."/>
            <person name="Reinberg D."/>
            <person name="Wang J."/>
            <person name="Liebig J."/>
        </authorList>
    </citation>
    <scope>NUCLEOTIDE SEQUENCE [LARGE SCALE GENOMIC DNA]</scope>
    <source>
        <strain evidence="10 11">Hsal</strain>
    </source>
</reference>
<feature type="domain" description="Amidohydrolase-related" evidence="9">
    <location>
        <begin position="39"/>
        <end position="360"/>
    </location>
</feature>
<evidence type="ECO:0000313" key="11">
    <source>
        <dbReference type="Proteomes" id="UP000188912"/>
    </source>
</evidence>
<feature type="binding site" evidence="8">
    <location>
        <position position="118"/>
    </location>
    <ligand>
        <name>Zn(2+)</name>
        <dbReference type="ChEBI" id="CHEBI:29105"/>
    </ligand>
</feature>
<protein>
    <submittedName>
        <fullName evidence="10">N-acetylglucosamine-6-phosphate deacetylase</fullName>
    </submittedName>
</protein>
<accession>A0A1U9JV48</accession>
<feature type="binding site" evidence="7">
    <location>
        <begin position="205"/>
        <end position="206"/>
    </location>
    <ligand>
        <name>substrate</name>
    </ligand>
</feature>
<evidence type="ECO:0000256" key="4">
    <source>
        <dbReference type="ARBA" id="ARBA00023277"/>
    </source>
</evidence>
<dbReference type="Gene3D" id="3.20.20.140">
    <property type="entry name" value="Metal-dependent hydrolases"/>
    <property type="match status" value="1"/>
</dbReference>
<name>A0A1U9JV48_9HYPH</name>
<feature type="binding site" evidence="8">
    <location>
        <position position="181"/>
    </location>
    <ligand>
        <name>Zn(2+)</name>
        <dbReference type="ChEBI" id="CHEBI:29105"/>
    </ligand>
</feature>
<keyword evidence="4 5" id="KW-0119">Carbohydrate metabolism</keyword>
<reference evidence="10 11" key="2">
    <citation type="journal article" date="2016" name="Sci. Rep.">
        <title>The genome of Rhizobiales bacteria in predatory ants reveals urease gene functions but no genes for nitrogen fixation.</title>
        <authorList>
            <person name="Neuvonen M.M."/>
            <person name="Tamarit D."/>
            <person name="Naslund K."/>
            <person name="Liebig J."/>
            <person name="Feldhaar H."/>
            <person name="Moran N.A."/>
            <person name="Guy L."/>
            <person name="Andersson S.G."/>
        </authorList>
    </citation>
    <scope>NUCLEOTIDE SEQUENCE [LARGE SCALE GENOMIC DNA]</scope>
    <source>
        <strain evidence="10 11">Hsal</strain>
    </source>
</reference>
<dbReference type="GO" id="GO:0046872">
    <property type="term" value="F:metal ion binding"/>
    <property type="evidence" value="ECO:0007669"/>
    <property type="project" value="UniProtKB-KW"/>
</dbReference>
<evidence type="ECO:0000256" key="8">
    <source>
        <dbReference type="PIRSR" id="PIRSR038994-3"/>
    </source>
</evidence>
<keyword evidence="2 8" id="KW-0479">Metal-binding</keyword>
<dbReference type="EMBL" id="CP017315">
    <property type="protein sequence ID" value="AQS41754.1"/>
    <property type="molecule type" value="Genomic_DNA"/>
</dbReference>
<keyword evidence="3 5" id="KW-0378">Hydrolase</keyword>
<dbReference type="GO" id="GO:0008448">
    <property type="term" value="F:N-acetylglucosamine-6-phosphate deacetylase activity"/>
    <property type="evidence" value="ECO:0007669"/>
    <property type="project" value="InterPro"/>
</dbReference>
<dbReference type="InterPro" id="IPR011059">
    <property type="entry name" value="Metal-dep_hydrolase_composite"/>
</dbReference>
<evidence type="ECO:0000256" key="1">
    <source>
        <dbReference type="ARBA" id="ARBA00010716"/>
    </source>
</evidence>
<evidence type="ECO:0000256" key="6">
    <source>
        <dbReference type="PIRSR" id="PIRSR038994-1"/>
    </source>
</evidence>
<feature type="binding site" evidence="7">
    <location>
        <begin position="290"/>
        <end position="292"/>
    </location>
    <ligand>
        <name>substrate</name>
    </ligand>
</feature>
<dbReference type="SUPFAM" id="SSF51556">
    <property type="entry name" value="Metallo-dependent hydrolases"/>
    <property type="match status" value="1"/>
</dbReference>
<evidence type="ECO:0000256" key="3">
    <source>
        <dbReference type="ARBA" id="ARBA00022801"/>
    </source>
</evidence>
<proteinExistence type="inferred from homology"/>
<feature type="active site" description="Proton donor/acceptor" evidence="6">
    <location>
        <position position="257"/>
    </location>
</feature>
<dbReference type="GO" id="GO:0006046">
    <property type="term" value="P:N-acetylglucosamine catabolic process"/>
    <property type="evidence" value="ECO:0007669"/>
    <property type="project" value="TreeGrafter"/>
</dbReference>
<feature type="binding site" evidence="7">
    <location>
        <position position="213"/>
    </location>
    <ligand>
        <name>substrate</name>
    </ligand>
</feature>
<evidence type="ECO:0000256" key="2">
    <source>
        <dbReference type="ARBA" id="ARBA00022723"/>
    </source>
</evidence>
<dbReference type="KEGG" id="thd:BHV28_10640"/>
<dbReference type="Proteomes" id="UP000188912">
    <property type="component" value="Chromosome"/>
</dbReference>